<comment type="caution">
    <text evidence="2">The sequence shown here is derived from an EMBL/GenBank/DDBJ whole genome shotgun (WGS) entry which is preliminary data.</text>
</comment>
<gene>
    <name evidence="2" type="ORF">HJC23_001471</name>
</gene>
<dbReference type="EMBL" id="JABMIG020000416">
    <property type="protein sequence ID" value="KAL3778860.1"/>
    <property type="molecule type" value="Genomic_DNA"/>
</dbReference>
<feature type="region of interest" description="Disordered" evidence="1">
    <location>
        <begin position="191"/>
        <end position="212"/>
    </location>
</feature>
<dbReference type="Proteomes" id="UP001516023">
    <property type="component" value="Unassembled WGS sequence"/>
</dbReference>
<dbReference type="AlphaFoldDB" id="A0ABD3NXG1"/>
<reference evidence="2 3" key="1">
    <citation type="journal article" date="2020" name="G3 (Bethesda)">
        <title>Improved Reference Genome for Cyclotella cryptica CCMP332, a Model for Cell Wall Morphogenesis, Salinity Adaptation, and Lipid Production in Diatoms (Bacillariophyta).</title>
        <authorList>
            <person name="Roberts W.R."/>
            <person name="Downey K.M."/>
            <person name="Ruck E.C."/>
            <person name="Traller J.C."/>
            <person name="Alverson A.J."/>
        </authorList>
    </citation>
    <scope>NUCLEOTIDE SEQUENCE [LARGE SCALE GENOMIC DNA]</scope>
    <source>
        <strain evidence="2 3">CCMP332</strain>
    </source>
</reference>
<name>A0ABD3NXG1_9STRA</name>
<evidence type="ECO:0000313" key="2">
    <source>
        <dbReference type="EMBL" id="KAL3778860.1"/>
    </source>
</evidence>
<evidence type="ECO:0000256" key="1">
    <source>
        <dbReference type="SAM" id="MobiDB-lite"/>
    </source>
</evidence>
<protein>
    <submittedName>
        <fullName evidence="2">Uncharacterized protein</fullName>
    </submittedName>
</protein>
<keyword evidence="3" id="KW-1185">Reference proteome</keyword>
<sequence length="372" mass="43283">MRTYSNLCERSQHNNVPQSLILHHLTHYAEDTRAGAPNPNITFVGISYSDASLSEAAIEFLLEAACRYNMESYILLSERDAKFSLDQKIYMLAQHWYLPLGQGGSLRQPQCANLIHISQTPGHREMLNLTMSRMIKTGEMNLLPTRTRNEAPNNPLDPNNRIAKIKRVREYQRQMIRDITNKQSRRFLKRNDSTVPTSETHMIPSDNHGPKNGEKFHAICANGLQRSRYWENRPHRNYYDTFSTVLLPNTWLHLESKRMIPRGDLEGENITLAKMSQQEALNWFLSEGTKNHKGTYEPVPVRSCFGGLALYRADVWLHDDCRYDLYNKDLDVYRGKQEQHTCEHIVLHECLRQQISLRIAVQPDLLTLWHLM</sequence>
<organism evidence="2 3">
    <name type="scientific">Cyclotella cryptica</name>
    <dbReference type="NCBI Taxonomy" id="29204"/>
    <lineage>
        <taxon>Eukaryota</taxon>
        <taxon>Sar</taxon>
        <taxon>Stramenopiles</taxon>
        <taxon>Ochrophyta</taxon>
        <taxon>Bacillariophyta</taxon>
        <taxon>Coscinodiscophyceae</taxon>
        <taxon>Thalassiosirophycidae</taxon>
        <taxon>Stephanodiscales</taxon>
        <taxon>Stephanodiscaceae</taxon>
        <taxon>Cyclotella</taxon>
    </lineage>
</organism>
<accession>A0ABD3NXG1</accession>
<evidence type="ECO:0000313" key="3">
    <source>
        <dbReference type="Proteomes" id="UP001516023"/>
    </source>
</evidence>
<proteinExistence type="predicted"/>